<reference evidence="4" key="1">
    <citation type="submission" date="2025-08" db="UniProtKB">
        <authorList>
            <consortium name="RefSeq"/>
        </authorList>
    </citation>
    <scope>IDENTIFICATION</scope>
    <source>
        <strain evidence="4">Mau12</strain>
        <tissue evidence="4">Whole Body</tissue>
    </source>
</reference>
<evidence type="ECO:0000313" key="3">
    <source>
        <dbReference type="Proteomes" id="UP000515162"/>
    </source>
</evidence>
<dbReference type="AlphaFoldDB" id="A0A6P8JMK4"/>
<evidence type="ECO:0000313" key="4">
    <source>
        <dbReference type="RefSeq" id="XP_033154044.1"/>
    </source>
</evidence>
<dbReference type="GeneID" id="117136978"/>
<dbReference type="PANTHER" id="PTHR21721">
    <property type="entry name" value="GH09876P-RELATED"/>
    <property type="match status" value="1"/>
</dbReference>
<evidence type="ECO:0000256" key="1">
    <source>
        <dbReference type="SAM" id="SignalP"/>
    </source>
</evidence>
<evidence type="ECO:0000259" key="2">
    <source>
        <dbReference type="Pfam" id="PF05444"/>
    </source>
</evidence>
<dbReference type="PANTHER" id="PTHR21721:SF26">
    <property type="entry name" value="DUF753 DOMAIN-CONTAINING PROTEIN-RELATED"/>
    <property type="match status" value="1"/>
</dbReference>
<feature type="chain" id="PRO_5027924815" evidence="1">
    <location>
        <begin position="23"/>
        <end position="231"/>
    </location>
</feature>
<feature type="signal peptide" evidence="1">
    <location>
        <begin position="1"/>
        <end position="22"/>
    </location>
</feature>
<accession>A0A6P8JMK4</accession>
<keyword evidence="1" id="KW-0732">Signal</keyword>
<gene>
    <name evidence="4" type="primary">LOC117136978</name>
</gene>
<proteinExistence type="predicted"/>
<sequence>MLQSGKFVILLAIFLASREISGEISREVRNSAESPKCYSCEGINCSRTTRQNATVSCSDKLDVCVTIYEDFAVSERGCFSQISLAGQAKCAAKDDQCQKCSGQLCNNVGRRDFKCIQCVGSDSADCNKGATASLAATQCGLPTSANSYCYVKVVGDQKDSLQRGCALSVKEQKACLEDSKCSLCLPENSSDSVACNNFDLELGPKSSADQSKKVMSFGLAFFALLSLKLLN</sequence>
<keyword evidence="3" id="KW-1185">Reference proteome</keyword>
<name>A0A6P8JMK4_DROMA</name>
<dbReference type="Proteomes" id="UP000515162">
    <property type="component" value="Chromosome 2R"/>
</dbReference>
<feature type="domain" description="DUF753" evidence="2">
    <location>
        <begin position="36"/>
        <end position="106"/>
    </location>
</feature>
<protein>
    <submittedName>
        <fullName evidence="4">Uncharacterized protein LOC117136978</fullName>
    </submittedName>
</protein>
<dbReference type="Pfam" id="PF05444">
    <property type="entry name" value="DUF753"/>
    <property type="match status" value="2"/>
</dbReference>
<dbReference type="InterPro" id="IPR008472">
    <property type="entry name" value="DUF753"/>
</dbReference>
<dbReference type="RefSeq" id="XP_033154044.1">
    <property type="nucleotide sequence ID" value="XM_033298153.1"/>
</dbReference>
<organism evidence="3 4">
    <name type="scientific">Drosophila mauritiana</name>
    <name type="common">Fruit fly</name>
    <dbReference type="NCBI Taxonomy" id="7226"/>
    <lineage>
        <taxon>Eukaryota</taxon>
        <taxon>Metazoa</taxon>
        <taxon>Ecdysozoa</taxon>
        <taxon>Arthropoda</taxon>
        <taxon>Hexapoda</taxon>
        <taxon>Insecta</taxon>
        <taxon>Pterygota</taxon>
        <taxon>Neoptera</taxon>
        <taxon>Endopterygota</taxon>
        <taxon>Diptera</taxon>
        <taxon>Brachycera</taxon>
        <taxon>Muscomorpha</taxon>
        <taxon>Ephydroidea</taxon>
        <taxon>Drosophilidae</taxon>
        <taxon>Drosophila</taxon>
        <taxon>Sophophora</taxon>
    </lineage>
</organism>
<feature type="domain" description="DUF753" evidence="2">
    <location>
        <begin position="114"/>
        <end position="185"/>
    </location>
</feature>